<gene>
    <name evidence="2" type="ORF">P7K49_013567</name>
</gene>
<proteinExistence type="predicted"/>
<protein>
    <submittedName>
        <fullName evidence="2">Uncharacterized protein</fullName>
    </submittedName>
</protein>
<accession>A0ABQ9VGP3</accession>
<dbReference type="EMBL" id="JASSZA010000006">
    <property type="protein sequence ID" value="KAK2108402.1"/>
    <property type="molecule type" value="Genomic_DNA"/>
</dbReference>
<dbReference type="InterPro" id="IPR036179">
    <property type="entry name" value="Ig-like_dom_sf"/>
</dbReference>
<evidence type="ECO:0000313" key="3">
    <source>
        <dbReference type="Proteomes" id="UP001266305"/>
    </source>
</evidence>
<dbReference type="Gene3D" id="2.60.40.10">
    <property type="entry name" value="Immunoglobulins"/>
    <property type="match status" value="1"/>
</dbReference>
<organism evidence="2 3">
    <name type="scientific">Saguinus oedipus</name>
    <name type="common">Cotton-top tamarin</name>
    <name type="synonym">Oedipomidas oedipus</name>
    <dbReference type="NCBI Taxonomy" id="9490"/>
    <lineage>
        <taxon>Eukaryota</taxon>
        <taxon>Metazoa</taxon>
        <taxon>Chordata</taxon>
        <taxon>Craniata</taxon>
        <taxon>Vertebrata</taxon>
        <taxon>Euteleostomi</taxon>
        <taxon>Mammalia</taxon>
        <taxon>Eutheria</taxon>
        <taxon>Euarchontoglires</taxon>
        <taxon>Primates</taxon>
        <taxon>Haplorrhini</taxon>
        <taxon>Platyrrhini</taxon>
        <taxon>Cebidae</taxon>
        <taxon>Callitrichinae</taxon>
        <taxon>Saguinus</taxon>
    </lineage>
</organism>
<feature type="region of interest" description="Disordered" evidence="1">
    <location>
        <begin position="64"/>
        <end position="91"/>
    </location>
</feature>
<dbReference type="SUPFAM" id="SSF48726">
    <property type="entry name" value="Immunoglobulin"/>
    <property type="match status" value="1"/>
</dbReference>
<keyword evidence="3" id="KW-1185">Reference proteome</keyword>
<dbReference type="Proteomes" id="UP001266305">
    <property type="component" value="Unassembled WGS sequence"/>
</dbReference>
<evidence type="ECO:0000313" key="2">
    <source>
        <dbReference type="EMBL" id="KAK2108402.1"/>
    </source>
</evidence>
<dbReference type="CDD" id="cd00096">
    <property type="entry name" value="Ig"/>
    <property type="match status" value="1"/>
</dbReference>
<reference evidence="2 3" key="1">
    <citation type="submission" date="2023-05" db="EMBL/GenBank/DDBJ databases">
        <title>B98-5 Cell Line De Novo Hybrid Assembly: An Optical Mapping Approach.</title>
        <authorList>
            <person name="Kananen K."/>
            <person name="Auerbach J.A."/>
            <person name="Kautto E."/>
            <person name="Blachly J.S."/>
        </authorList>
    </citation>
    <scope>NUCLEOTIDE SEQUENCE [LARGE SCALE GENOMIC DNA]</scope>
    <source>
        <strain evidence="2">B95-8</strain>
        <tissue evidence="2">Cell line</tissue>
    </source>
</reference>
<name>A0ABQ9VGP3_SAGOE</name>
<comment type="caution">
    <text evidence="2">The sequence shown here is derived from an EMBL/GenBank/DDBJ whole genome shotgun (WGS) entry which is preliminary data.</text>
</comment>
<sequence length="91" mass="9928">MRSHGPTHSLVIHDVRPEDQGTYCCQAGQDSAHTRLLVEARRPEQRPPPPSPATALRLVALQRPGDQGEGCCSLPHRQGQEPLDESGWEAG</sequence>
<evidence type="ECO:0000256" key="1">
    <source>
        <dbReference type="SAM" id="MobiDB-lite"/>
    </source>
</evidence>
<dbReference type="InterPro" id="IPR013783">
    <property type="entry name" value="Ig-like_fold"/>
</dbReference>
<feature type="compositionally biased region" description="Acidic residues" evidence="1">
    <location>
        <begin position="82"/>
        <end position="91"/>
    </location>
</feature>